<evidence type="ECO:0000313" key="2">
    <source>
        <dbReference type="EMBL" id="KAF2900338.1"/>
    </source>
</evidence>
<dbReference type="EMBL" id="VTPC01002255">
    <property type="protein sequence ID" value="KAF2900338.1"/>
    <property type="molecule type" value="Genomic_DNA"/>
</dbReference>
<keyword evidence="1" id="KW-1133">Transmembrane helix</keyword>
<dbReference type="OrthoDB" id="297496at2759"/>
<reference evidence="2" key="1">
    <citation type="submission" date="2019-08" db="EMBL/GenBank/DDBJ databases">
        <title>The genome of the North American firefly Photinus pyralis.</title>
        <authorList>
            <consortium name="Photinus pyralis genome working group"/>
            <person name="Fallon T.R."/>
            <person name="Sander Lower S.E."/>
            <person name="Weng J.-K."/>
        </authorList>
    </citation>
    <scope>NUCLEOTIDE SEQUENCE</scope>
    <source>
        <strain evidence="2">TRF0915ILg1</strain>
        <tissue evidence="2">Whole body</tissue>
    </source>
</reference>
<dbReference type="Gene3D" id="1.10.287.70">
    <property type="match status" value="1"/>
</dbReference>
<sequence length="185" mass="21114">MDRKVSVRRRRYRKPWTEKCKDYFRNFLAFMFSNVGIIGLVVGYTVAGAFIFGEIEKTPEKEVKINVSIARNNTVFNIWSVTMENNKFNETNWKDRVNEELLNYAEVFTRAIRNGYDGTDNLEVSQSWSFPNGFLYSLTVITTIVALRCVVPSGYIARSVGRQQSPPDEQATSVRLPYITAASAG</sequence>
<keyword evidence="3" id="KW-1185">Reference proteome</keyword>
<protein>
    <submittedName>
        <fullName evidence="2">Uncharacterized protein</fullName>
    </submittedName>
</protein>
<feature type="transmembrane region" description="Helical" evidence="1">
    <location>
        <begin position="27"/>
        <end position="52"/>
    </location>
</feature>
<name>A0A8K0D6J3_IGNLU</name>
<keyword evidence="1" id="KW-0812">Transmembrane</keyword>
<dbReference type="Proteomes" id="UP000801492">
    <property type="component" value="Unassembled WGS sequence"/>
</dbReference>
<gene>
    <name evidence="2" type="ORF">ILUMI_05848</name>
</gene>
<evidence type="ECO:0000313" key="3">
    <source>
        <dbReference type="Proteomes" id="UP000801492"/>
    </source>
</evidence>
<feature type="transmembrane region" description="Helical" evidence="1">
    <location>
        <begin position="134"/>
        <end position="157"/>
    </location>
</feature>
<keyword evidence="1" id="KW-0472">Membrane</keyword>
<accession>A0A8K0D6J3</accession>
<organism evidence="2 3">
    <name type="scientific">Ignelater luminosus</name>
    <name type="common">Cucubano</name>
    <name type="synonym">Pyrophorus luminosus</name>
    <dbReference type="NCBI Taxonomy" id="2038154"/>
    <lineage>
        <taxon>Eukaryota</taxon>
        <taxon>Metazoa</taxon>
        <taxon>Ecdysozoa</taxon>
        <taxon>Arthropoda</taxon>
        <taxon>Hexapoda</taxon>
        <taxon>Insecta</taxon>
        <taxon>Pterygota</taxon>
        <taxon>Neoptera</taxon>
        <taxon>Endopterygota</taxon>
        <taxon>Coleoptera</taxon>
        <taxon>Polyphaga</taxon>
        <taxon>Elateriformia</taxon>
        <taxon>Elateroidea</taxon>
        <taxon>Elateridae</taxon>
        <taxon>Agrypninae</taxon>
        <taxon>Pyrophorini</taxon>
        <taxon>Ignelater</taxon>
    </lineage>
</organism>
<evidence type="ECO:0000256" key="1">
    <source>
        <dbReference type="SAM" id="Phobius"/>
    </source>
</evidence>
<proteinExistence type="predicted"/>
<dbReference type="AlphaFoldDB" id="A0A8K0D6J3"/>
<dbReference type="SUPFAM" id="SSF81324">
    <property type="entry name" value="Voltage-gated potassium channels"/>
    <property type="match status" value="1"/>
</dbReference>
<comment type="caution">
    <text evidence="2">The sequence shown here is derived from an EMBL/GenBank/DDBJ whole genome shotgun (WGS) entry which is preliminary data.</text>
</comment>